<dbReference type="Pfam" id="PF00105">
    <property type="entry name" value="zf-C4"/>
    <property type="match status" value="1"/>
</dbReference>
<dbReference type="PROSITE" id="PS00031">
    <property type="entry name" value="NUCLEAR_REC_DBD_1"/>
    <property type="match status" value="1"/>
</dbReference>
<dbReference type="PROSITE" id="PS51030">
    <property type="entry name" value="NUCLEAR_REC_DBD_2"/>
    <property type="match status" value="1"/>
</dbReference>
<evidence type="ECO:0000256" key="10">
    <source>
        <dbReference type="SAM" id="MobiDB-lite"/>
    </source>
</evidence>
<proteinExistence type="predicted"/>
<feature type="compositionally biased region" description="Polar residues" evidence="10">
    <location>
        <begin position="93"/>
        <end position="119"/>
    </location>
</feature>
<evidence type="ECO:0000256" key="8">
    <source>
        <dbReference type="ARBA" id="ARBA00023170"/>
    </source>
</evidence>
<dbReference type="GO" id="GO:0043565">
    <property type="term" value="F:sequence-specific DNA binding"/>
    <property type="evidence" value="ECO:0007669"/>
    <property type="project" value="InterPro"/>
</dbReference>
<evidence type="ECO:0000256" key="5">
    <source>
        <dbReference type="ARBA" id="ARBA00023015"/>
    </source>
</evidence>
<gene>
    <name evidence="12" type="ORF">TASK_LOCUS9443</name>
</gene>
<evidence type="ECO:0000313" key="14">
    <source>
        <dbReference type="WBParaSite" id="TASK_0000944201-mRNA-1"/>
    </source>
</evidence>
<dbReference type="SUPFAM" id="SSF57716">
    <property type="entry name" value="Glucocorticoid receptor-like (DNA-binding domain)"/>
    <property type="match status" value="1"/>
</dbReference>
<organism evidence="14">
    <name type="scientific">Taenia asiatica</name>
    <name type="common">Asian tapeworm</name>
    <dbReference type="NCBI Taxonomy" id="60517"/>
    <lineage>
        <taxon>Eukaryota</taxon>
        <taxon>Metazoa</taxon>
        <taxon>Spiralia</taxon>
        <taxon>Lophotrochozoa</taxon>
        <taxon>Platyhelminthes</taxon>
        <taxon>Cestoda</taxon>
        <taxon>Eucestoda</taxon>
        <taxon>Cyclophyllidea</taxon>
        <taxon>Taeniidae</taxon>
        <taxon>Taenia</taxon>
    </lineage>
</organism>
<evidence type="ECO:0000256" key="7">
    <source>
        <dbReference type="ARBA" id="ARBA00023163"/>
    </source>
</evidence>
<evidence type="ECO:0000256" key="6">
    <source>
        <dbReference type="ARBA" id="ARBA00023125"/>
    </source>
</evidence>
<dbReference type="GO" id="GO:0008270">
    <property type="term" value="F:zinc ion binding"/>
    <property type="evidence" value="ECO:0007669"/>
    <property type="project" value="UniProtKB-KW"/>
</dbReference>
<feature type="region of interest" description="Disordered" evidence="10">
    <location>
        <begin position="86"/>
        <end position="129"/>
    </location>
</feature>
<keyword evidence="3" id="KW-0863">Zinc-finger</keyword>
<evidence type="ECO:0000256" key="9">
    <source>
        <dbReference type="ARBA" id="ARBA00023242"/>
    </source>
</evidence>
<dbReference type="GO" id="GO:0005634">
    <property type="term" value="C:nucleus"/>
    <property type="evidence" value="ECO:0007669"/>
    <property type="project" value="UniProtKB-SubCell"/>
</dbReference>
<dbReference type="GO" id="GO:0003700">
    <property type="term" value="F:DNA-binding transcription factor activity"/>
    <property type="evidence" value="ECO:0007669"/>
    <property type="project" value="InterPro"/>
</dbReference>
<dbReference type="Gene3D" id="3.30.50.10">
    <property type="entry name" value="Erythroid Transcription Factor GATA-1, subunit A"/>
    <property type="match status" value="1"/>
</dbReference>
<dbReference type="PANTHER" id="PTHR45805:SF10">
    <property type="entry name" value="ECDYSONE-INDUCED PROTEIN 78C"/>
    <property type="match status" value="1"/>
</dbReference>
<reference evidence="14" key="1">
    <citation type="submission" date="2016-04" db="UniProtKB">
        <authorList>
            <consortium name="WormBaseParasite"/>
        </authorList>
    </citation>
    <scope>IDENTIFICATION</scope>
</reference>
<keyword evidence="2" id="KW-0479">Metal-binding</keyword>
<keyword evidence="9" id="KW-0539">Nucleus</keyword>
<evidence type="ECO:0000313" key="12">
    <source>
        <dbReference type="EMBL" id="VDK43375.1"/>
    </source>
</evidence>
<dbReference type="EMBL" id="UYRS01019168">
    <property type="protein sequence ID" value="VDK43375.1"/>
    <property type="molecule type" value="Genomic_DNA"/>
</dbReference>
<evidence type="ECO:0000313" key="13">
    <source>
        <dbReference type="Proteomes" id="UP000282613"/>
    </source>
</evidence>
<dbReference type="PRINTS" id="PR00047">
    <property type="entry name" value="STROIDFINGER"/>
</dbReference>
<evidence type="ECO:0000256" key="1">
    <source>
        <dbReference type="ARBA" id="ARBA00004123"/>
    </source>
</evidence>
<dbReference type="PANTHER" id="PTHR45805">
    <property type="entry name" value="NUCLEAR HORMONE RECEPTOR HR3-RELATED"/>
    <property type="match status" value="1"/>
</dbReference>
<reference evidence="12 13" key="2">
    <citation type="submission" date="2018-11" db="EMBL/GenBank/DDBJ databases">
        <authorList>
            <consortium name="Pathogen Informatics"/>
        </authorList>
    </citation>
    <scope>NUCLEOTIDE SEQUENCE [LARGE SCALE GENOMIC DNA]</scope>
</reference>
<accession>A0A158RAI4</accession>
<dbReference type="STRING" id="60517.A0A158RAI4"/>
<feature type="domain" description="Nuclear receptor" evidence="11">
    <location>
        <begin position="12"/>
        <end position="87"/>
    </location>
</feature>
<keyword evidence="8" id="KW-0675">Receptor</keyword>
<dbReference type="SMART" id="SM00399">
    <property type="entry name" value="ZnF_C4"/>
    <property type="match status" value="1"/>
</dbReference>
<dbReference type="InterPro" id="IPR001628">
    <property type="entry name" value="Znf_hrmn_rcpt"/>
</dbReference>
<dbReference type="AlphaFoldDB" id="A0A158RAI4"/>
<keyword evidence="4" id="KW-0862">Zinc</keyword>
<keyword evidence="7" id="KW-0804">Transcription</keyword>
<keyword evidence="6" id="KW-0238">DNA-binding</keyword>
<sequence>MQNMQHGDIPTYTPCQVCGDKASGYHYGVISCEGCKGFFRRSIQKQIEYKCLREGKCTVVRLNRNRCQYCRFRKCIVAGMSKDSVRYGRMPRRSSSPDSGSIKTPSVSSPPQMQQKTPTHPSPSSSSSELSKYSSVCLYCGIFHPYIFTKTLPTEHK</sequence>
<name>A0A158RAI4_TAEAS</name>
<evidence type="ECO:0000256" key="2">
    <source>
        <dbReference type="ARBA" id="ARBA00022723"/>
    </source>
</evidence>
<comment type="subcellular location">
    <subcellularLocation>
        <location evidence="1">Nucleus</location>
    </subcellularLocation>
</comment>
<dbReference type="OrthoDB" id="5771769at2759"/>
<evidence type="ECO:0000256" key="4">
    <source>
        <dbReference type="ARBA" id="ARBA00022833"/>
    </source>
</evidence>
<evidence type="ECO:0000259" key="11">
    <source>
        <dbReference type="PROSITE" id="PS51030"/>
    </source>
</evidence>
<protein>
    <submittedName>
        <fullName evidence="14">Nuclear receptor domain-containing protein</fullName>
    </submittedName>
</protein>
<dbReference type="FunFam" id="3.30.50.10:FF:000044">
    <property type="entry name" value="retinoic acid receptor beta isoform X4"/>
    <property type="match status" value="1"/>
</dbReference>
<evidence type="ECO:0000256" key="3">
    <source>
        <dbReference type="ARBA" id="ARBA00022771"/>
    </source>
</evidence>
<dbReference type="Proteomes" id="UP000282613">
    <property type="component" value="Unassembled WGS sequence"/>
</dbReference>
<keyword evidence="13" id="KW-1185">Reference proteome</keyword>
<dbReference type="WBParaSite" id="TASK_0000944201-mRNA-1">
    <property type="protein sequence ID" value="TASK_0000944201-mRNA-1"/>
    <property type="gene ID" value="TASK_0000944201"/>
</dbReference>
<keyword evidence="5" id="KW-0805">Transcription regulation</keyword>
<dbReference type="InterPro" id="IPR013088">
    <property type="entry name" value="Znf_NHR/GATA"/>
</dbReference>